<dbReference type="OrthoDB" id="4062651at2759"/>
<feature type="region of interest" description="Disordered" evidence="1">
    <location>
        <begin position="102"/>
        <end position="125"/>
    </location>
</feature>
<evidence type="ECO:0000256" key="1">
    <source>
        <dbReference type="SAM" id="MobiDB-lite"/>
    </source>
</evidence>
<organism evidence="2 3">
    <name type="scientific">Olea europaea subsp. europaea</name>
    <dbReference type="NCBI Taxonomy" id="158383"/>
    <lineage>
        <taxon>Eukaryota</taxon>
        <taxon>Viridiplantae</taxon>
        <taxon>Streptophyta</taxon>
        <taxon>Embryophyta</taxon>
        <taxon>Tracheophyta</taxon>
        <taxon>Spermatophyta</taxon>
        <taxon>Magnoliopsida</taxon>
        <taxon>eudicotyledons</taxon>
        <taxon>Gunneridae</taxon>
        <taxon>Pentapetalae</taxon>
        <taxon>asterids</taxon>
        <taxon>lamiids</taxon>
        <taxon>Lamiales</taxon>
        <taxon>Oleaceae</taxon>
        <taxon>Oleeae</taxon>
        <taxon>Olea</taxon>
    </lineage>
</organism>
<dbReference type="Gramene" id="OE9A121015T1">
    <property type="protein sequence ID" value="OE9A121015C1"/>
    <property type="gene ID" value="OE9A121015"/>
</dbReference>
<feature type="non-terminal residue" evidence="2">
    <location>
        <position position="1"/>
    </location>
</feature>
<comment type="caution">
    <text evidence="2">The sequence shown here is derived from an EMBL/GenBank/DDBJ whole genome shotgun (WGS) entry which is preliminary data.</text>
</comment>
<name>A0A8S0V806_OLEEU</name>
<proteinExistence type="predicted"/>
<accession>A0A8S0V806</accession>
<keyword evidence="3" id="KW-1185">Reference proteome</keyword>
<dbReference type="AlphaFoldDB" id="A0A8S0V806"/>
<dbReference type="EMBL" id="CACTIH010009310">
    <property type="protein sequence ID" value="CAA3029470.1"/>
    <property type="molecule type" value="Genomic_DNA"/>
</dbReference>
<reference evidence="2 3" key="1">
    <citation type="submission" date="2019-12" db="EMBL/GenBank/DDBJ databases">
        <authorList>
            <person name="Alioto T."/>
            <person name="Alioto T."/>
            <person name="Gomez Garrido J."/>
        </authorList>
    </citation>
    <scope>NUCLEOTIDE SEQUENCE [LARGE SCALE GENOMIC DNA]</scope>
</reference>
<evidence type="ECO:0000313" key="3">
    <source>
        <dbReference type="Proteomes" id="UP000594638"/>
    </source>
</evidence>
<dbReference type="Proteomes" id="UP000594638">
    <property type="component" value="Unassembled WGS sequence"/>
</dbReference>
<protein>
    <submittedName>
        <fullName evidence="2">Uncharacterized protein</fullName>
    </submittedName>
</protein>
<sequence length="125" mass="14481">LWHPPLRTSQWVHYFVCEKWNVDPLCEKSDCALRVIYRLHSIFLTNEPSFEVFDFKLLRYPNIEEEMVAMLQIGTSYFMRMLAQRPKMVDVVKVVEDIRSVNTGNRPSNETKSSGSTPNLTPSGA</sequence>
<gene>
    <name evidence="2" type="ORF">OLEA9_A121015</name>
</gene>
<evidence type="ECO:0000313" key="2">
    <source>
        <dbReference type="EMBL" id="CAA3029470.1"/>
    </source>
</evidence>